<evidence type="ECO:0000313" key="6">
    <source>
        <dbReference type="Proteomes" id="UP000014680"/>
    </source>
</evidence>
<feature type="region of interest" description="Disordered" evidence="4">
    <location>
        <begin position="954"/>
        <end position="1017"/>
    </location>
</feature>
<dbReference type="GO" id="GO:0005730">
    <property type="term" value="C:nucleolus"/>
    <property type="evidence" value="ECO:0007669"/>
    <property type="project" value="InterPro"/>
</dbReference>
<dbReference type="AlphaFoldDB" id="A0A0A1UAB1"/>
<dbReference type="GeneID" id="14890871"/>
<dbReference type="EMBL" id="KB206411">
    <property type="protein sequence ID" value="ELP91920.1"/>
    <property type="molecule type" value="Genomic_DNA"/>
</dbReference>
<evidence type="ECO:0000256" key="2">
    <source>
        <dbReference type="ARBA" id="ARBA00006809"/>
    </source>
</evidence>
<keyword evidence="3" id="KW-0539">Nucleus</keyword>
<reference evidence="5 6" key="1">
    <citation type="submission" date="2012-10" db="EMBL/GenBank/DDBJ databases">
        <authorList>
            <person name="Zafar N."/>
            <person name="Inman J."/>
            <person name="Hall N."/>
            <person name="Lorenzi H."/>
            <person name="Caler E."/>
        </authorList>
    </citation>
    <scope>NUCLEOTIDE SEQUENCE [LARGE SCALE GENOMIC DNA]</scope>
    <source>
        <strain evidence="5 6">IP1</strain>
    </source>
</reference>
<dbReference type="OrthoDB" id="342531at2759"/>
<dbReference type="RefSeq" id="XP_004258691.1">
    <property type="nucleotide sequence ID" value="XM_004258643.1"/>
</dbReference>
<protein>
    <submittedName>
        <fullName evidence="5">Uncharacterized protein</fullName>
    </submittedName>
</protein>
<dbReference type="KEGG" id="eiv:EIN_399500"/>
<keyword evidence="6" id="KW-1185">Reference proteome</keyword>
<dbReference type="Proteomes" id="UP000014680">
    <property type="component" value="Unassembled WGS sequence"/>
</dbReference>
<name>A0A0A1UAB1_ENTIV</name>
<dbReference type="PANTHER" id="PTHR13213">
    <property type="entry name" value="MYB-BINDING PROTEIN 1A FAMILY MEMBER"/>
    <property type="match status" value="1"/>
</dbReference>
<dbReference type="Pfam" id="PF04931">
    <property type="entry name" value="DNA_pol_phi"/>
    <property type="match status" value="1"/>
</dbReference>
<dbReference type="InterPro" id="IPR007015">
    <property type="entry name" value="DNA_pol_V/MYBBP1A"/>
</dbReference>
<dbReference type="PANTHER" id="PTHR13213:SF2">
    <property type="entry name" value="MYB-BINDING PROTEIN 1A"/>
    <property type="match status" value="1"/>
</dbReference>
<gene>
    <name evidence="5" type="ORF">EIN_399500</name>
</gene>
<feature type="compositionally biased region" description="Basic and acidic residues" evidence="4">
    <location>
        <begin position="962"/>
        <end position="989"/>
    </location>
</feature>
<feature type="compositionally biased region" description="Basic and acidic residues" evidence="4">
    <location>
        <begin position="1001"/>
        <end position="1017"/>
    </location>
</feature>
<accession>A0A0A1UAB1</accession>
<feature type="compositionally biased region" description="Acidic residues" evidence="4">
    <location>
        <begin position="990"/>
        <end position="1000"/>
    </location>
</feature>
<dbReference type="SUPFAM" id="SSF48371">
    <property type="entry name" value="ARM repeat"/>
    <property type="match status" value="1"/>
</dbReference>
<dbReference type="VEuPathDB" id="AmoebaDB:EIN_399500"/>
<dbReference type="GO" id="GO:0006355">
    <property type="term" value="P:regulation of DNA-templated transcription"/>
    <property type="evidence" value="ECO:0007669"/>
    <property type="project" value="InterPro"/>
</dbReference>
<evidence type="ECO:0000256" key="3">
    <source>
        <dbReference type="ARBA" id="ARBA00023242"/>
    </source>
</evidence>
<dbReference type="OMA" id="KANINWL"/>
<evidence type="ECO:0000256" key="4">
    <source>
        <dbReference type="SAM" id="MobiDB-lite"/>
    </source>
</evidence>
<comment type="similarity">
    <text evidence="2">Belongs to the MYBBP1A family.</text>
</comment>
<proteinExistence type="inferred from homology"/>
<evidence type="ECO:0000313" key="5">
    <source>
        <dbReference type="EMBL" id="ELP91920.1"/>
    </source>
</evidence>
<sequence>MSETLQYYVKLASLDPKVRIAAVQSILTILKKSEQGMTGGEHSEVMIYSIDRVVRSLASSQDCARNGNLLCLITILKAFPTVDEASIINIATRNFTLTGTNKQTFRDVLFARLSVCLALIKTGRVTTSATLSYIVKAFYVISNKKAYMNDITIESFALLYEMLPQTLHETLVSLLNERMATLSEKAFLPLDTFVLCYSAIYDWNVTLPQVLHGALFNEKAYILRNTFLLTSQYTAQRVSKLYCALLNAATKTGNLLIFSNNIMGPLGDNITSMFQIMSTVTTLVDTLTPEQIPFVFSLHFIGSAAKFLVERNGQLKKVAALLFKTVSQNKTHSTEYAFSFVRKGGFIHIDQVSGIKILAPLIRQLSAEDLNKVVDFIFEKFDQFNKKQWDLEILSTVATAVNCSSELKATILSILVALDRGLEHPKLKSVYQVDEALQRLLEVSLYCTKKTDDHMSVLVDNFRLLHSVHQEQDAALIPPGFDETVALCGEKKEYQILLYYLCLVAYQGEDALNVLEDAMKACSVLVKTSDDKEAKEVLIDVLIGMLGQPISQPRSIVTMIWDKMAKGVGSSINCVFEAMATAEEDIQIEEEEPNEDKEGDAVKMEVEKLGEAVTETTAEGNDVEMDPMQLLEDDDPIQKMILEKQEKKKEDKKAKQNFENQQNVFQSRLIALLETYCKTNYDLPEFLEFIPNLLNAIALFSLKSRYEQIFERLMGLCVTISQKASTIKEVKYDELKVSFEKIKSNIHKRKTELAATKLLHYYAKYTRRVPEITKDVSEFLTSELLRLLHKKRGVNYKVIESIIRGTESLQSPELMCEILDNCETALLRTKVDSLDLACFISRKITSDEGIPRIIECLKKHLLEKVKAVFENPSGKEMLKMLFLLKGMLLNIKDTATLGDELRQTVLKEIETNYEELGNKTVLKNAFLEIKNLLTSNSLRSKEKVIQDNKENKRLRNKKKRERKEAKLIRREQKEKRRQEKMANLHKMDEKENEENSESDSEDSHSDADKSGSESELD</sequence>
<comment type="subcellular location">
    <subcellularLocation>
        <location evidence="1">Nucleus</location>
    </subcellularLocation>
</comment>
<organism evidence="5 6">
    <name type="scientific">Entamoeba invadens IP1</name>
    <dbReference type="NCBI Taxonomy" id="370355"/>
    <lineage>
        <taxon>Eukaryota</taxon>
        <taxon>Amoebozoa</taxon>
        <taxon>Evosea</taxon>
        <taxon>Archamoebae</taxon>
        <taxon>Mastigamoebida</taxon>
        <taxon>Entamoebidae</taxon>
        <taxon>Entamoeba</taxon>
    </lineage>
</organism>
<evidence type="ECO:0000256" key="1">
    <source>
        <dbReference type="ARBA" id="ARBA00004123"/>
    </source>
</evidence>
<dbReference type="InterPro" id="IPR016024">
    <property type="entry name" value="ARM-type_fold"/>
</dbReference>
<dbReference type="GO" id="GO:0003677">
    <property type="term" value="F:DNA binding"/>
    <property type="evidence" value="ECO:0007669"/>
    <property type="project" value="InterPro"/>
</dbReference>